<dbReference type="Pfam" id="PF10941">
    <property type="entry name" value="DUF2620"/>
    <property type="match status" value="1"/>
</dbReference>
<dbReference type="InterPro" id="IPR021238">
    <property type="entry name" value="DUF2620"/>
</dbReference>
<accession>A0A1Q5PSR2</accession>
<organism evidence="1 2">
    <name type="scientific">Boudabousia marimammalium</name>
    <dbReference type="NCBI Taxonomy" id="156892"/>
    <lineage>
        <taxon>Bacteria</taxon>
        <taxon>Bacillati</taxon>
        <taxon>Actinomycetota</taxon>
        <taxon>Actinomycetes</taxon>
        <taxon>Actinomycetales</taxon>
        <taxon>Actinomycetaceae</taxon>
        <taxon>Boudabousia</taxon>
    </lineage>
</organism>
<comment type="caution">
    <text evidence="1">The sequence shown here is derived from an EMBL/GenBank/DDBJ whole genome shotgun (WGS) entry which is preliminary data.</text>
</comment>
<dbReference type="EMBL" id="MPDM01000001">
    <property type="protein sequence ID" value="OKL50482.1"/>
    <property type="molecule type" value="Genomic_DNA"/>
</dbReference>
<dbReference type="RefSeq" id="WP_075360721.1">
    <property type="nucleotide sequence ID" value="NZ_MPDM01000001.1"/>
</dbReference>
<evidence type="ECO:0000313" key="1">
    <source>
        <dbReference type="EMBL" id="OKL50482.1"/>
    </source>
</evidence>
<dbReference type="AlphaFoldDB" id="A0A1Q5PSR2"/>
<proteinExistence type="predicted"/>
<keyword evidence="2" id="KW-1185">Reference proteome</keyword>
<evidence type="ECO:0000313" key="2">
    <source>
        <dbReference type="Proteomes" id="UP000186465"/>
    </source>
</evidence>
<gene>
    <name evidence="1" type="ORF">BM477_00460</name>
</gene>
<dbReference type="OrthoDB" id="5191605at2"/>
<reference evidence="2" key="1">
    <citation type="submission" date="2016-11" db="EMBL/GenBank/DDBJ databases">
        <title>Actinomyces gypaetusis sp. nov. isolated from Gypaetus barbatus in Qinghai Tibet Plateau China.</title>
        <authorList>
            <person name="Meng X."/>
        </authorList>
    </citation>
    <scope>NUCLEOTIDE SEQUENCE [LARGE SCALE GENOMIC DNA]</scope>
    <source>
        <strain evidence="2">DSM 15383</strain>
    </source>
</reference>
<dbReference type="Proteomes" id="UP000186465">
    <property type="component" value="Unassembled WGS sequence"/>
</dbReference>
<dbReference type="STRING" id="156892.BM477_00460"/>
<name>A0A1Q5PSR2_9ACTO</name>
<evidence type="ECO:0008006" key="3">
    <source>
        <dbReference type="Google" id="ProtNLM"/>
    </source>
</evidence>
<protein>
    <recommendedName>
        <fullName evidence="3">DUF2620 domain-containing protein</fullName>
    </recommendedName>
</protein>
<sequence length="116" mass="12307">MIVATAGVGKTAVGKIIEGLKDPDDIILVTDDMDAALKLQSGQIDYYIGTCHTGAGASLGVIPGLIGMNKCHTFGRRIPDESEVKEKLSEGKIAFGCCVDQADEVVPILWKIFKGE</sequence>